<dbReference type="Proteomes" id="UP001259572">
    <property type="component" value="Unassembled WGS sequence"/>
</dbReference>
<comment type="caution">
    <text evidence="3">The sequence shown here is derived from an EMBL/GenBank/DDBJ whole genome shotgun (WGS) entry which is preliminary data.</text>
</comment>
<keyword evidence="1" id="KW-0732">Signal</keyword>
<protein>
    <submittedName>
        <fullName evidence="3">Serine hydrolase domain-containing protein</fullName>
        <ecNumber evidence="3">3.1.1.103</ecNumber>
    </submittedName>
</protein>
<dbReference type="InterPro" id="IPR050491">
    <property type="entry name" value="AmpC-like"/>
</dbReference>
<dbReference type="InterPro" id="IPR012338">
    <property type="entry name" value="Beta-lactam/transpept-like"/>
</dbReference>
<accession>A0ABU3QCK7</accession>
<dbReference type="SUPFAM" id="SSF56601">
    <property type="entry name" value="beta-lactamase/transpeptidase-like"/>
    <property type="match status" value="1"/>
</dbReference>
<dbReference type="InterPro" id="IPR001466">
    <property type="entry name" value="Beta-lactam-related"/>
</dbReference>
<keyword evidence="3" id="KW-0378">Hydrolase</keyword>
<feature type="chain" id="PRO_5046196492" evidence="1">
    <location>
        <begin position="33"/>
        <end position="512"/>
    </location>
</feature>
<dbReference type="Pfam" id="PF00144">
    <property type="entry name" value="Beta-lactamase"/>
    <property type="match status" value="1"/>
</dbReference>
<feature type="signal peptide" evidence="1">
    <location>
        <begin position="1"/>
        <end position="32"/>
    </location>
</feature>
<dbReference type="PANTHER" id="PTHR46825:SF9">
    <property type="entry name" value="BETA-LACTAMASE-RELATED DOMAIN-CONTAINING PROTEIN"/>
    <property type="match status" value="1"/>
</dbReference>
<dbReference type="PANTHER" id="PTHR46825">
    <property type="entry name" value="D-ALANYL-D-ALANINE-CARBOXYPEPTIDASE/ENDOPEPTIDASE AMPH"/>
    <property type="match status" value="1"/>
</dbReference>
<dbReference type="GO" id="GO:0016787">
    <property type="term" value="F:hydrolase activity"/>
    <property type="evidence" value="ECO:0007669"/>
    <property type="project" value="UniProtKB-KW"/>
</dbReference>
<dbReference type="EC" id="3.1.1.103" evidence="3"/>
<sequence>MKPVRVRKSGLLRASGLALAAMSMTVSTGIVAQPAAAQAAPSYRIDPAKLAGLEHFIDGVMAQQLDNREVAGATVAVVHQGKLLFARGYGYQDVDKKIPVDPARTLFRPGSTSKLFTWTALMQLVEQGKVKLDDDVNKYIDFKIPATKSKPILIRHLLAHNPGLSDKGGLTVEDPSGFEDLGPFLANNMPDRVREPGVEISYSNHATALAGYIVERVSGEDFYDYVENHIFKPLGMNSTTFREPLPANLAPNMAVGYTMEDGRFEAQPFELYHNIAPAGSGSSTATDMANFMLAHLNEGRLGSAQILKPETARLMHSNLFTNVQGFPGYAHGFYVVRSEGPRLIGHGGNTRDFHSMLLLAPEADFGIFVSETGGQGSYGGRTELINAVIGRLFPVAPSPRYTGPVTPPPVGAYAPNRRDYSRPISPRMYLRVIAEGDRGVVLDQGGDRTYWEQIGPKAYEKVTGTRAGGPYDKIIFYGDGNDMKMSFASLPMMLFRMDPNAPPAETKDDSED</sequence>
<evidence type="ECO:0000313" key="4">
    <source>
        <dbReference type="Proteomes" id="UP001259572"/>
    </source>
</evidence>
<dbReference type="RefSeq" id="WP_315728083.1">
    <property type="nucleotide sequence ID" value="NZ_JAVUPU010000011.1"/>
</dbReference>
<organism evidence="3 4">
    <name type="scientific">Sphingosinicella rhizophila</name>
    <dbReference type="NCBI Taxonomy" id="3050082"/>
    <lineage>
        <taxon>Bacteria</taxon>
        <taxon>Pseudomonadati</taxon>
        <taxon>Pseudomonadota</taxon>
        <taxon>Alphaproteobacteria</taxon>
        <taxon>Sphingomonadales</taxon>
        <taxon>Sphingosinicellaceae</taxon>
        <taxon>Sphingosinicella</taxon>
    </lineage>
</organism>
<evidence type="ECO:0000259" key="2">
    <source>
        <dbReference type="Pfam" id="PF00144"/>
    </source>
</evidence>
<evidence type="ECO:0000313" key="3">
    <source>
        <dbReference type="EMBL" id="MDT9600685.1"/>
    </source>
</evidence>
<reference evidence="3 4" key="1">
    <citation type="submission" date="2023-05" db="EMBL/GenBank/DDBJ databases">
        <authorList>
            <person name="Guo Y."/>
        </authorList>
    </citation>
    <scope>NUCLEOTIDE SEQUENCE [LARGE SCALE GENOMIC DNA]</scope>
    <source>
        <strain evidence="3 4">GR2756</strain>
    </source>
</reference>
<feature type="domain" description="Beta-lactamase-related" evidence="2">
    <location>
        <begin position="58"/>
        <end position="372"/>
    </location>
</feature>
<gene>
    <name evidence="3" type="ORF">RQX22_17115</name>
</gene>
<evidence type="ECO:0000256" key="1">
    <source>
        <dbReference type="SAM" id="SignalP"/>
    </source>
</evidence>
<name>A0ABU3QCK7_9SPHN</name>
<dbReference type="EMBL" id="JAVUPU010000011">
    <property type="protein sequence ID" value="MDT9600685.1"/>
    <property type="molecule type" value="Genomic_DNA"/>
</dbReference>
<keyword evidence="4" id="KW-1185">Reference proteome</keyword>
<dbReference type="Gene3D" id="3.40.710.10">
    <property type="entry name" value="DD-peptidase/beta-lactamase superfamily"/>
    <property type="match status" value="1"/>
</dbReference>
<proteinExistence type="predicted"/>